<dbReference type="AlphaFoldDB" id="A0A4R2R3V9"/>
<comment type="caution">
    <text evidence="1">The sequence shown here is derived from an EMBL/GenBank/DDBJ whole genome shotgun (WGS) entry which is preliminary data.</text>
</comment>
<gene>
    <name evidence="1" type="ORF">EV191_1011206</name>
</gene>
<dbReference type="GO" id="GO:0030638">
    <property type="term" value="P:polyketide metabolic process"/>
    <property type="evidence" value="ECO:0007669"/>
    <property type="project" value="InterPro"/>
</dbReference>
<reference evidence="1 2" key="1">
    <citation type="submission" date="2019-03" db="EMBL/GenBank/DDBJ databases">
        <title>Genomic Encyclopedia of Type Strains, Phase IV (KMG-IV): sequencing the most valuable type-strain genomes for metagenomic binning, comparative biology and taxonomic classification.</title>
        <authorList>
            <person name="Goeker M."/>
        </authorList>
    </citation>
    <scope>NUCLEOTIDE SEQUENCE [LARGE SCALE GENOMIC DNA]</scope>
    <source>
        <strain evidence="1 2">DSM 45765</strain>
    </source>
</reference>
<organism evidence="1 2">
    <name type="scientific">Tamaricihabitans halophyticus</name>
    <dbReference type="NCBI Taxonomy" id="1262583"/>
    <lineage>
        <taxon>Bacteria</taxon>
        <taxon>Bacillati</taxon>
        <taxon>Actinomycetota</taxon>
        <taxon>Actinomycetes</taxon>
        <taxon>Pseudonocardiales</taxon>
        <taxon>Pseudonocardiaceae</taxon>
        <taxon>Tamaricihabitans</taxon>
    </lineage>
</organism>
<evidence type="ECO:0000313" key="1">
    <source>
        <dbReference type="EMBL" id="TCP57253.1"/>
    </source>
</evidence>
<dbReference type="OrthoDB" id="4153705at2"/>
<dbReference type="PANTHER" id="PTHR38436">
    <property type="entry name" value="POLYKETIDE CYCLASE SNOAL-LIKE DOMAIN"/>
    <property type="match status" value="1"/>
</dbReference>
<keyword evidence="2" id="KW-1185">Reference proteome</keyword>
<accession>A0A4R2R3V9</accession>
<dbReference type="SUPFAM" id="SSF54427">
    <property type="entry name" value="NTF2-like"/>
    <property type="match status" value="1"/>
</dbReference>
<dbReference type="InterPro" id="IPR009959">
    <property type="entry name" value="Cyclase_SnoaL-like"/>
</dbReference>
<dbReference type="EMBL" id="SLXQ01000001">
    <property type="protein sequence ID" value="TCP57253.1"/>
    <property type="molecule type" value="Genomic_DNA"/>
</dbReference>
<name>A0A4R2R3V9_9PSEU</name>
<dbReference type="PANTHER" id="PTHR38436:SF1">
    <property type="entry name" value="ESTER CYCLASE"/>
    <property type="match status" value="1"/>
</dbReference>
<dbReference type="Gene3D" id="3.10.450.50">
    <property type="match status" value="1"/>
</dbReference>
<evidence type="ECO:0000313" key="2">
    <source>
        <dbReference type="Proteomes" id="UP000294911"/>
    </source>
</evidence>
<sequence>MDLRELYRQWLPGAWNADPVQIPDLIAELFAPDALGHWPSREINGADGIAEAVVQAVTMFDDVHVELVMGPIADGDLVAAQWYFNATYRGDFPGATAAAGTRISYRGADILRAEGDRFVEYWPHGDDLSFMKQLGVTELGTS</sequence>
<protein>
    <submittedName>
        <fullName evidence="1">SnoaL-like polyketide cyclase</fullName>
    </submittedName>
</protein>
<dbReference type="Pfam" id="PF07366">
    <property type="entry name" value="SnoaL"/>
    <property type="match status" value="1"/>
</dbReference>
<proteinExistence type="predicted"/>
<dbReference type="InterPro" id="IPR032710">
    <property type="entry name" value="NTF2-like_dom_sf"/>
</dbReference>
<dbReference type="RefSeq" id="WP_132875752.1">
    <property type="nucleotide sequence ID" value="NZ_SLXQ01000001.1"/>
</dbReference>
<dbReference type="Proteomes" id="UP000294911">
    <property type="component" value="Unassembled WGS sequence"/>
</dbReference>